<evidence type="ECO:0000313" key="1">
    <source>
        <dbReference type="EMBL" id="KXB32167.1"/>
    </source>
</evidence>
<proteinExistence type="predicted"/>
<keyword evidence="2" id="KW-1185">Reference proteome</keyword>
<accession>A0A133XMJ8</accession>
<sequence length="61" mass="6896">MTASGNIALDRIKGDHCIVLCIATRGCRAFAFFRKCINLHHHHNAQHSDHQANHDFDQAET</sequence>
<dbReference type="AlphaFoldDB" id="A0A133XMJ8"/>
<organism evidence="1 2">
    <name type="scientific">Dechloromonas denitrificans</name>
    <dbReference type="NCBI Taxonomy" id="281362"/>
    <lineage>
        <taxon>Bacteria</taxon>
        <taxon>Pseudomonadati</taxon>
        <taxon>Pseudomonadota</taxon>
        <taxon>Betaproteobacteria</taxon>
        <taxon>Rhodocyclales</taxon>
        <taxon>Azonexaceae</taxon>
        <taxon>Dechloromonas</taxon>
    </lineage>
</organism>
<gene>
    <name evidence="1" type="ORF">AT959_03675</name>
</gene>
<comment type="caution">
    <text evidence="1">The sequence shown here is derived from an EMBL/GenBank/DDBJ whole genome shotgun (WGS) entry which is preliminary data.</text>
</comment>
<dbReference type="Proteomes" id="UP000070186">
    <property type="component" value="Unassembled WGS sequence"/>
</dbReference>
<name>A0A133XMJ8_9RHOO</name>
<evidence type="ECO:0000313" key="2">
    <source>
        <dbReference type="Proteomes" id="UP000070186"/>
    </source>
</evidence>
<reference evidence="1 2" key="1">
    <citation type="submission" date="2015-12" db="EMBL/GenBank/DDBJ databases">
        <title>Nitrous oxide reduction kinetics distinguish bacteria harboring typical versus atypical NosZ.</title>
        <authorList>
            <person name="Yoon S."/>
            <person name="Nissen S."/>
            <person name="Park D."/>
            <person name="Sanford R.A."/>
            <person name="Loeffler F.E."/>
        </authorList>
    </citation>
    <scope>NUCLEOTIDE SEQUENCE [LARGE SCALE GENOMIC DNA]</scope>
    <source>
        <strain evidence="1 2">ATCC BAA-841</strain>
    </source>
</reference>
<protein>
    <submittedName>
        <fullName evidence="1">Uncharacterized protein</fullName>
    </submittedName>
</protein>
<dbReference type="EMBL" id="LODL01000007">
    <property type="protein sequence ID" value="KXB32167.1"/>
    <property type="molecule type" value="Genomic_DNA"/>
</dbReference>